<keyword evidence="1" id="KW-0812">Transmembrane</keyword>
<sequence length="157" mass="16324">MALDTHAIQVDRPAASPTWRSRLAALAVSVLLGPTLVGLGCGLVAVLGLSLGGVPSAQNASAWGVLAIFGAFGLVFGGPALAAGLTLVIVSRRRAVISLRRCLAAVAPFSIAFVALASLRRIHQPSDLWFPLLFLALIVGAAALCWRLTRRWHSPAA</sequence>
<organism evidence="2 3">
    <name type="scientific">Alsobacter metallidurans</name>
    <dbReference type="NCBI Taxonomy" id="340221"/>
    <lineage>
        <taxon>Bacteria</taxon>
        <taxon>Pseudomonadati</taxon>
        <taxon>Pseudomonadota</taxon>
        <taxon>Alphaproteobacteria</taxon>
        <taxon>Hyphomicrobiales</taxon>
        <taxon>Alsobacteraceae</taxon>
        <taxon>Alsobacter</taxon>
    </lineage>
</organism>
<feature type="transmembrane region" description="Helical" evidence="1">
    <location>
        <begin position="23"/>
        <end position="51"/>
    </location>
</feature>
<keyword evidence="1" id="KW-0472">Membrane</keyword>
<dbReference type="RefSeq" id="WP_188519437.1">
    <property type="nucleotide sequence ID" value="NZ_BMES01000002.1"/>
</dbReference>
<reference evidence="2" key="1">
    <citation type="journal article" date="2014" name="Int. J. Syst. Evol. Microbiol.">
        <title>Complete genome sequence of Corynebacterium casei LMG S-19264T (=DSM 44701T), isolated from a smear-ripened cheese.</title>
        <authorList>
            <consortium name="US DOE Joint Genome Institute (JGI-PGF)"/>
            <person name="Walter F."/>
            <person name="Albersmeier A."/>
            <person name="Kalinowski J."/>
            <person name="Ruckert C."/>
        </authorList>
    </citation>
    <scope>NUCLEOTIDE SEQUENCE</scope>
    <source>
        <strain evidence="2">CGMCC 1.12214</strain>
    </source>
</reference>
<dbReference type="AlphaFoldDB" id="A0A917IA14"/>
<evidence type="ECO:0000313" key="3">
    <source>
        <dbReference type="Proteomes" id="UP000603912"/>
    </source>
</evidence>
<gene>
    <name evidence="2" type="ORF">GCM10007036_40060</name>
</gene>
<feature type="transmembrane region" description="Helical" evidence="1">
    <location>
        <begin position="63"/>
        <end position="90"/>
    </location>
</feature>
<protein>
    <submittedName>
        <fullName evidence="2">Uncharacterized protein</fullName>
    </submittedName>
</protein>
<dbReference type="Proteomes" id="UP000603912">
    <property type="component" value="Unassembled WGS sequence"/>
</dbReference>
<accession>A0A917IA14</accession>
<evidence type="ECO:0000313" key="2">
    <source>
        <dbReference type="EMBL" id="GGH29842.1"/>
    </source>
</evidence>
<name>A0A917IA14_9HYPH</name>
<proteinExistence type="predicted"/>
<feature type="transmembrane region" description="Helical" evidence="1">
    <location>
        <begin position="128"/>
        <end position="146"/>
    </location>
</feature>
<reference evidence="2" key="2">
    <citation type="submission" date="2020-09" db="EMBL/GenBank/DDBJ databases">
        <authorList>
            <person name="Sun Q."/>
            <person name="Zhou Y."/>
        </authorList>
    </citation>
    <scope>NUCLEOTIDE SEQUENCE</scope>
    <source>
        <strain evidence="2">CGMCC 1.12214</strain>
    </source>
</reference>
<feature type="transmembrane region" description="Helical" evidence="1">
    <location>
        <begin position="102"/>
        <end position="122"/>
    </location>
</feature>
<comment type="caution">
    <text evidence="2">The sequence shown here is derived from an EMBL/GenBank/DDBJ whole genome shotgun (WGS) entry which is preliminary data.</text>
</comment>
<keyword evidence="1" id="KW-1133">Transmembrane helix</keyword>
<evidence type="ECO:0000256" key="1">
    <source>
        <dbReference type="SAM" id="Phobius"/>
    </source>
</evidence>
<keyword evidence="3" id="KW-1185">Reference proteome</keyword>
<dbReference type="EMBL" id="BMES01000002">
    <property type="protein sequence ID" value="GGH29842.1"/>
    <property type="molecule type" value="Genomic_DNA"/>
</dbReference>